<sequence length="556" mass="63011">MKHVRGAALPLGVTISEEKINFSVAADPDSVCELCLYKKGYTEPFSVCELEQEPLIGNVRFVAVEGLGGDVEYLYRIDGEEYLDPYVREVSVMKGQRRGVVVQESYDWEKDAPLMLPQHEVIAYSLHVKGFTRQSASGVRHKGTFAGLVEKIPYLAGLGINQIHCMPVYEFDNGGKNGVNYWGYGPGYFFAPKSSYAAGEHPVTELKDMIKACHKAGIEVILEMPFDASAGRQLMEECLRYYRMEYHVDGFIVNPVFFSAEEIAKDPILSRTKILIHLNDYQNIMRRFLKGDEGMVNDVMYWVNHHTEHIYNYITNQNGFTLNDLVSYDRKHNEENGENNQDGPEYNYSWNCGAEGPSRKKAVMGLRKKQMTNALLLLFSAQGTPCILAGDEFANSQKGNNNVYCQDNVTGWVNWSRAKQYGWLTELVKDLISFRKAQPVLTQAEPLMGADLAKCGIPDISFHGEHAWRIPNEVSSRQLGVYYSGQAQGTSDCFVIYNMHWVEHVFALPTLTSKRKWYLAASTKEGVLKEPLLLDNQHDIQVEDRTVMLLISRQVE</sequence>
<dbReference type="EMBL" id="JAOQJV010000007">
    <property type="protein sequence ID" value="MCU6700007.1"/>
    <property type="molecule type" value="Genomic_DNA"/>
</dbReference>
<evidence type="ECO:0000313" key="3">
    <source>
        <dbReference type="EMBL" id="MCU6700007.1"/>
    </source>
</evidence>
<dbReference type="InterPro" id="IPR017853">
    <property type="entry name" value="GH"/>
</dbReference>
<dbReference type="GO" id="GO:0016787">
    <property type="term" value="F:hydrolase activity"/>
    <property type="evidence" value="ECO:0007669"/>
    <property type="project" value="UniProtKB-KW"/>
</dbReference>
<evidence type="ECO:0000256" key="1">
    <source>
        <dbReference type="ARBA" id="ARBA00008061"/>
    </source>
</evidence>
<dbReference type="InterPro" id="IPR013783">
    <property type="entry name" value="Ig-like_fold"/>
</dbReference>
<dbReference type="PANTHER" id="PTHR43002">
    <property type="entry name" value="GLYCOGEN DEBRANCHING ENZYME"/>
    <property type="match status" value="1"/>
</dbReference>
<protein>
    <submittedName>
        <fullName evidence="3">Alpha-amylase family glycosyl hydrolase</fullName>
    </submittedName>
</protein>
<feature type="domain" description="Glycosyl hydrolase family 13 catalytic" evidence="2">
    <location>
        <begin position="125"/>
        <end position="435"/>
    </location>
</feature>
<dbReference type="InterPro" id="IPR013780">
    <property type="entry name" value="Glyco_hydro_b"/>
</dbReference>
<reference evidence="3 4" key="1">
    <citation type="journal article" date="2021" name="ISME Commun">
        <title>Automated analysis of genomic sequences facilitates high-throughput and comprehensive description of bacteria.</title>
        <authorList>
            <person name="Hitch T.C.A."/>
        </authorList>
    </citation>
    <scope>NUCLEOTIDE SEQUENCE [LARGE SCALE GENOMIC DNA]</scope>
    <source>
        <strain evidence="3 4">Sanger_02</strain>
    </source>
</reference>
<accession>A0ABT2S5Y3</accession>
<dbReference type="InterPro" id="IPR014756">
    <property type="entry name" value="Ig_E-set"/>
</dbReference>
<proteinExistence type="inferred from homology"/>
<keyword evidence="4" id="KW-1185">Reference proteome</keyword>
<dbReference type="Gene3D" id="2.60.40.1180">
    <property type="entry name" value="Golgi alpha-mannosidase II"/>
    <property type="match status" value="1"/>
</dbReference>
<name>A0ABT2S5Y3_9FIRM</name>
<comment type="caution">
    <text evidence="3">The sequence shown here is derived from an EMBL/GenBank/DDBJ whole genome shotgun (WGS) entry which is preliminary data.</text>
</comment>
<gene>
    <name evidence="3" type="ORF">OCV65_07155</name>
</gene>
<dbReference type="RefSeq" id="WP_262581485.1">
    <property type="nucleotide sequence ID" value="NZ_JAOQJV010000007.1"/>
</dbReference>
<dbReference type="SUPFAM" id="SSF51011">
    <property type="entry name" value="Glycosyl hydrolase domain"/>
    <property type="match status" value="1"/>
</dbReference>
<dbReference type="Gene3D" id="2.60.40.10">
    <property type="entry name" value="Immunoglobulins"/>
    <property type="match status" value="1"/>
</dbReference>
<evidence type="ECO:0000259" key="2">
    <source>
        <dbReference type="SMART" id="SM00642"/>
    </source>
</evidence>
<dbReference type="Gene3D" id="3.20.20.80">
    <property type="entry name" value="Glycosidases"/>
    <property type="match status" value="2"/>
</dbReference>
<dbReference type="SUPFAM" id="SSF81296">
    <property type="entry name" value="E set domains"/>
    <property type="match status" value="1"/>
</dbReference>
<dbReference type="InterPro" id="IPR006047">
    <property type="entry name" value="GH13_cat_dom"/>
</dbReference>
<evidence type="ECO:0000313" key="4">
    <source>
        <dbReference type="Proteomes" id="UP001207605"/>
    </source>
</evidence>
<dbReference type="Proteomes" id="UP001207605">
    <property type="component" value="Unassembled WGS sequence"/>
</dbReference>
<keyword evidence="3" id="KW-0378">Hydrolase</keyword>
<dbReference type="SUPFAM" id="SSF51445">
    <property type="entry name" value="(Trans)glycosidases"/>
    <property type="match status" value="1"/>
</dbReference>
<organism evidence="3 4">
    <name type="scientific">Dorea ammoniilytica</name>
    <dbReference type="NCBI Taxonomy" id="2981788"/>
    <lineage>
        <taxon>Bacteria</taxon>
        <taxon>Bacillati</taxon>
        <taxon>Bacillota</taxon>
        <taxon>Clostridia</taxon>
        <taxon>Lachnospirales</taxon>
        <taxon>Lachnospiraceae</taxon>
        <taxon>Dorea</taxon>
    </lineage>
</organism>
<dbReference type="SMART" id="SM00642">
    <property type="entry name" value="Aamy"/>
    <property type="match status" value="1"/>
</dbReference>
<comment type="similarity">
    <text evidence="1">Belongs to the glycosyl hydrolase 13 family.</text>
</comment>